<name>A0A0D3K5F7_EMIH1</name>
<reference evidence="4" key="2">
    <citation type="submission" date="2024-10" db="UniProtKB">
        <authorList>
            <consortium name="EnsemblProtists"/>
        </authorList>
    </citation>
    <scope>IDENTIFICATION</scope>
</reference>
<dbReference type="InterPro" id="IPR036414">
    <property type="entry name" value="YaeB_N_sf"/>
</dbReference>
<dbReference type="Proteomes" id="UP000013827">
    <property type="component" value="Unassembled WGS sequence"/>
</dbReference>
<feature type="domain" description="TsaA-like" evidence="3">
    <location>
        <begin position="37"/>
        <end position="169"/>
    </location>
</feature>
<accession>A0A0D3K5F7</accession>
<proteinExistence type="inferred from homology"/>
<dbReference type="GeneID" id="17276265"/>
<protein>
    <recommendedName>
        <fullName evidence="3">TsaA-like domain-containing protein</fullName>
    </recommendedName>
</protein>
<dbReference type="PANTHER" id="PTHR12818">
    <property type="entry name" value="TRNA (ADENINE(37)-N6)-METHYLTRANSFERASE"/>
    <property type="match status" value="1"/>
</dbReference>
<dbReference type="CDD" id="cd09281">
    <property type="entry name" value="UPF0066"/>
    <property type="match status" value="1"/>
</dbReference>
<dbReference type="SUPFAM" id="SSF118196">
    <property type="entry name" value="YaeB-like"/>
    <property type="match status" value="1"/>
</dbReference>
<dbReference type="PANTHER" id="PTHR12818:SF0">
    <property type="entry name" value="TRNA (ADENINE(37)-N6)-METHYLTRANSFERASE"/>
    <property type="match status" value="1"/>
</dbReference>
<dbReference type="RefSeq" id="XP_005783421.1">
    <property type="nucleotide sequence ID" value="XM_005783364.1"/>
</dbReference>
<dbReference type="Pfam" id="PF01980">
    <property type="entry name" value="TrmO_N"/>
    <property type="match status" value="1"/>
</dbReference>
<dbReference type="HOGENOM" id="CLU_1274341_0_0_1"/>
<evidence type="ECO:0000313" key="4">
    <source>
        <dbReference type="EnsemblProtists" id="EOD30992"/>
    </source>
</evidence>
<evidence type="ECO:0000259" key="3">
    <source>
        <dbReference type="PROSITE" id="PS51668"/>
    </source>
</evidence>
<keyword evidence="1" id="KW-0949">S-adenosyl-L-methionine</keyword>
<evidence type="ECO:0000256" key="2">
    <source>
        <dbReference type="ARBA" id="ARBA00033753"/>
    </source>
</evidence>
<dbReference type="NCBIfam" id="TIGR00104">
    <property type="entry name" value="tRNA_TsaA"/>
    <property type="match status" value="1"/>
</dbReference>
<dbReference type="PROSITE" id="PS51668">
    <property type="entry name" value="TSAA_2"/>
    <property type="match status" value="1"/>
</dbReference>
<keyword evidence="5" id="KW-1185">Reference proteome</keyword>
<dbReference type="AlphaFoldDB" id="A0A0D3K5F7"/>
<organism evidence="4 5">
    <name type="scientific">Emiliania huxleyi (strain CCMP1516)</name>
    <dbReference type="NCBI Taxonomy" id="280463"/>
    <lineage>
        <taxon>Eukaryota</taxon>
        <taxon>Haptista</taxon>
        <taxon>Haptophyta</taxon>
        <taxon>Prymnesiophyceae</taxon>
        <taxon>Isochrysidales</taxon>
        <taxon>Noelaerhabdaceae</taxon>
        <taxon>Emiliania</taxon>
    </lineage>
</organism>
<dbReference type="Gene3D" id="2.40.30.70">
    <property type="entry name" value="YaeB-like"/>
    <property type="match status" value="1"/>
</dbReference>
<dbReference type="KEGG" id="ehx:EMIHUDRAFT_203053"/>
<evidence type="ECO:0000313" key="5">
    <source>
        <dbReference type="Proteomes" id="UP000013827"/>
    </source>
</evidence>
<sequence length="217" mass="24044">MPARRSLFQSLVQHRRLSSLPPRARRQLDAPFEPAVLAPIGVLRSPYPDRFGCPRQAVCASAVEGEGALATVELRGDWHLEAAGFERIWLITLLHRSRGWRPVVSPPRGGRRGVLATRSPDRPTPLGLSSVRLLSVQHLTLRVRGVDLLDGTPVLDIKPYVPYCDSFPQAAAGWVDSLPPEEGGAGAADFQGLRLNRQQEERLRQARTGEEEERERG</sequence>
<comment type="similarity">
    <text evidence="2">Belongs to the tRNA methyltransferase O family.</text>
</comment>
<dbReference type="InterPro" id="IPR036413">
    <property type="entry name" value="YaeB-like_sf"/>
</dbReference>
<dbReference type="EnsemblProtists" id="EOD30992">
    <property type="protein sequence ID" value="EOD30992"/>
    <property type="gene ID" value="EMIHUDRAFT_203053"/>
</dbReference>
<dbReference type="InterPro" id="IPR040372">
    <property type="entry name" value="YaeB-like"/>
</dbReference>
<evidence type="ECO:0000256" key="1">
    <source>
        <dbReference type="ARBA" id="ARBA00022691"/>
    </source>
</evidence>
<dbReference type="InterPro" id="IPR023370">
    <property type="entry name" value="TrmO-like_N"/>
</dbReference>
<reference evidence="5" key="1">
    <citation type="journal article" date="2013" name="Nature">
        <title>Pan genome of the phytoplankton Emiliania underpins its global distribution.</title>
        <authorList>
            <person name="Read B.A."/>
            <person name="Kegel J."/>
            <person name="Klute M.J."/>
            <person name="Kuo A."/>
            <person name="Lefebvre S.C."/>
            <person name="Maumus F."/>
            <person name="Mayer C."/>
            <person name="Miller J."/>
            <person name="Monier A."/>
            <person name="Salamov A."/>
            <person name="Young J."/>
            <person name="Aguilar M."/>
            <person name="Claverie J.M."/>
            <person name="Frickenhaus S."/>
            <person name="Gonzalez K."/>
            <person name="Herman E.K."/>
            <person name="Lin Y.C."/>
            <person name="Napier J."/>
            <person name="Ogata H."/>
            <person name="Sarno A.F."/>
            <person name="Shmutz J."/>
            <person name="Schroeder D."/>
            <person name="de Vargas C."/>
            <person name="Verret F."/>
            <person name="von Dassow P."/>
            <person name="Valentin K."/>
            <person name="Van de Peer Y."/>
            <person name="Wheeler G."/>
            <person name="Dacks J.B."/>
            <person name="Delwiche C.F."/>
            <person name="Dyhrman S.T."/>
            <person name="Glockner G."/>
            <person name="John U."/>
            <person name="Richards T."/>
            <person name="Worden A.Z."/>
            <person name="Zhang X."/>
            <person name="Grigoriev I.V."/>
            <person name="Allen A.E."/>
            <person name="Bidle K."/>
            <person name="Borodovsky M."/>
            <person name="Bowler C."/>
            <person name="Brownlee C."/>
            <person name="Cock J.M."/>
            <person name="Elias M."/>
            <person name="Gladyshev V.N."/>
            <person name="Groth M."/>
            <person name="Guda C."/>
            <person name="Hadaegh A."/>
            <person name="Iglesias-Rodriguez M.D."/>
            <person name="Jenkins J."/>
            <person name="Jones B.M."/>
            <person name="Lawson T."/>
            <person name="Leese F."/>
            <person name="Lindquist E."/>
            <person name="Lobanov A."/>
            <person name="Lomsadze A."/>
            <person name="Malik S.B."/>
            <person name="Marsh M.E."/>
            <person name="Mackinder L."/>
            <person name="Mock T."/>
            <person name="Mueller-Roeber B."/>
            <person name="Pagarete A."/>
            <person name="Parker M."/>
            <person name="Probert I."/>
            <person name="Quesneville H."/>
            <person name="Raines C."/>
            <person name="Rensing S.A."/>
            <person name="Riano-Pachon D.M."/>
            <person name="Richier S."/>
            <person name="Rokitta S."/>
            <person name="Shiraiwa Y."/>
            <person name="Soanes D.M."/>
            <person name="van der Giezen M."/>
            <person name="Wahlund T.M."/>
            <person name="Williams B."/>
            <person name="Wilson W."/>
            <person name="Wolfe G."/>
            <person name="Wurch L.L."/>
        </authorList>
    </citation>
    <scope>NUCLEOTIDE SEQUENCE</scope>
</reference>
<dbReference type="PaxDb" id="2903-EOD30992"/>
<dbReference type="eggNOG" id="KOG2942">
    <property type="taxonomic scope" value="Eukaryota"/>
</dbReference>